<dbReference type="EMBL" id="ML208553">
    <property type="protein sequence ID" value="TFK62880.1"/>
    <property type="molecule type" value="Genomic_DNA"/>
</dbReference>
<sequence length="406" mass="44818">MADPSIVPVKSNLTGDQRAAKIDTTPGSLSSPVVASHMLLPNGPERRPESRNPTAMMTTKEQANPETTTPGPLLAQSLASISASTRSELPARSERSHPRTSAWNPVSRRPRPRRSFLSALQLPFGFDPGCVDVTNRLSDVIKKTAHHFLLFRILQGAFPERDDSLRVAEKLLIHNLTDALDTASHEFAYHVFLLNKKFCALQVLERAPTDFAYLKAMAHQVVIDRYFFFINGQGQPINSDTALRDAGERAAQALLPESFLRDGTSFNVGTKQLHSHWSHPVIPGVIKAIYFENSAGYIFAIAANPDASILQSRITDEALALVATLIYRNLEEIVNDATNRHHPAFTTYNYAPIYDSLLRSIRATHDDPIHGARLKNAQLEWARAGRALLDTADDDVNAVAIDFGSL</sequence>
<name>A0ACD3AB35_9AGAR</name>
<gene>
    <name evidence="1" type="ORF">BDN72DRAFT_902860</name>
</gene>
<evidence type="ECO:0000313" key="2">
    <source>
        <dbReference type="Proteomes" id="UP000308600"/>
    </source>
</evidence>
<organism evidence="1 2">
    <name type="scientific">Pluteus cervinus</name>
    <dbReference type="NCBI Taxonomy" id="181527"/>
    <lineage>
        <taxon>Eukaryota</taxon>
        <taxon>Fungi</taxon>
        <taxon>Dikarya</taxon>
        <taxon>Basidiomycota</taxon>
        <taxon>Agaricomycotina</taxon>
        <taxon>Agaricomycetes</taxon>
        <taxon>Agaricomycetidae</taxon>
        <taxon>Agaricales</taxon>
        <taxon>Pluteineae</taxon>
        <taxon>Pluteaceae</taxon>
        <taxon>Pluteus</taxon>
    </lineage>
</organism>
<dbReference type="Proteomes" id="UP000308600">
    <property type="component" value="Unassembled WGS sequence"/>
</dbReference>
<keyword evidence="2" id="KW-1185">Reference proteome</keyword>
<accession>A0ACD3AB35</accession>
<reference evidence="1 2" key="1">
    <citation type="journal article" date="2019" name="Nat. Ecol. Evol.">
        <title>Megaphylogeny resolves global patterns of mushroom evolution.</title>
        <authorList>
            <person name="Varga T."/>
            <person name="Krizsan K."/>
            <person name="Foldi C."/>
            <person name="Dima B."/>
            <person name="Sanchez-Garcia M."/>
            <person name="Sanchez-Ramirez S."/>
            <person name="Szollosi G.J."/>
            <person name="Szarkandi J.G."/>
            <person name="Papp V."/>
            <person name="Albert L."/>
            <person name="Andreopoulos W."/>
            <person name="Angelini C."/>
            <person name="Antonin V."/>
            <person name="Barry K.W."/>
            <person name="Bougher N.L."/>
            <person name="Buchanan P."/>
            <person name="Buyck B."/>
            <person name="Bense V."/>
            <person name="Catcheside P."/>
            <person name="Chovatia M."/>
            <person name="Cooper J."/>
            <person name="Damon W."/>
            <person name="Desjardin D."/>
            <person name="Finy P."/>
            <person name="Geml J."/>
            <person name="Haridas S."/>
            <person name="Hughes K."/>
            <person name="Justo A."/>
            <person name="Karasinski D."/>
            <person name="Kautmanova I."/>
            <person name="Kiss B."/>
            <person name="Kocsube S."/>
            <person name="Kotiranta H."/>
            <person name="LaButti K.M."/>
            <person name="Lechner B.E."/>
            <person name="Liimatainen K."/>
            <person name="Lipzen A."/>
            <person name="Lukacs Z."/>
            <person name="Mihaltcheva S."/>
            <person name="Morgado L.N."/>
            <person name="Niskanen T."/>
            <person name="Noordeloos M.E."/>
            <person name="Ohm R.A."/>
            <person name="Ortiz-Santana B."/>
            <person name="Ovrebo C."/>
            <person name="Racz N."/>
            <person name="Riley R."/>
            <person name="Savchenko A."/>
            <person name="Shiryaev A."/>
            <person name="Soop K."/>
            <person name="Spirin V."/>
            <person name="Szebenyi C."/>
            <person name="Tomsovsky M."/>
            <person name="Tulloss R.E."/>
            <person name="Uehling J."/>
            <person name="Grigoriev I.V."/>
            <person name="Vagvolgyi C."/>
            <person name="Papp T."/>
            <person name="Martin F.M."/>
            <person name="Miettinen O."/>
            <person name="Hibbett D.S."/>
            <person name="Nagy L.G."/>
        </authorList>
    </citation>
    <scope>NUCLEOTIDE SEQUENCE [LARGE SCALE GENOMIC DNA]</scope>
    <source>
        <strain evidence="1 2">NL-1719</strain>
    </source>
</reference>
<protein>
    <submittedName>
        <fullName evidence="1">Uncharacterized protein</fullName>
    </submittedName>
</protein>
<proteinExistence type="predicted"/>
<evidence type="ECO:0000313" key="1">
    <source>
        <dbReference type="EMBL" id="TFK62880.1"/>
    </source>
</evidence>